<gene>
    <name evidence="1" type="ORF">CEK71_13680</name>
</gene>
<dbReference type="EMBL" id="CP022129">
    <property type="protein sequence ID" value="ASF47038.1"/>
    <property type="molecule type" value="Genomic_DNA"/>
</dbReference>
<dbReference type="AlphaFoldDB" id="A0A1Z4C0G8"/>
<organism evidence="1 2">
    <name type="scientific">Methylovulum psychrotolerans</name>
    <dbReference type="NCBI Taxonomy" id="1704499"/>
    <lineage>
        <taxon>Bacteria</taxon>
        <taxon>Pseudomonadati</taxon>
        <taxon>Pseudomonadota</taxon>
        <taxon>Gammaproteobacteria</taxon>
        <taxon>Methylococcales</taxon>
        <taxon>Methylococcaceae</taxon>
        <taxon>Methylovulum</taxon>
    </lineage>
</organism>
<dbReference type="KEGG" id="mpsy:CEK71_13680"/>
<accession>A0A1Z4C0G8</accession>
<dbReference type="Proteomes" id="UP000197019">
    <property type="component" value="Chromosome"/>
</dbReference>
<evidence type="ECO:0000313" key="1">
    <source>
        <dbReference type="EMBL" id="ASF47038.1"/>
    </source>
</evidence>
<protein>
    <submittedName>
        <fullName evidence="1">Uncharacterized protein</fullName>
    </submittedName>
</protein>
<keyword evidence="2" id="KW-1185">Reference proteome</keyword>
<proteinExistence type="predicted"/>
<sequence length="408" mass="41771">MSAVPLKGTTAVQARVRLNNKWLNAVTLVPSVTGQTANVLALAQSSLGEAVALFSVQPNAAALADVQASFYRNGQWSVPAAIPATTGTTVLNAQVRYDDQTTLPATPTATLVWVEKTTTSTTASCAIMTALGKAAGGWDTPQKIGEGCYTFIQLAVNKRGEAAVALGAPSRAIRGGSPAIVTSRNTAGVWTGLTDLGSLTYGTPPVVAIPDNGAAIAVFSDALLGVQWSRRSPTDGSWTAKATIDGGVPAVPTGIAMSAKGAAVAVYNSYYPVVGPAPLQAATLKAGSNIWKIDPVAPYITDPSGNIGSFQIAATPAGSFVVGWVDNFPTLPLGVLGSSMGVSVLMAGTTAWVNTTLDGDMTGTYTEPSPTAVAAATGRAVTVWNNTYYDPSFTYTYSEIKASASSIK</sequence>
<dbReference type="RefSeq" id="WP_088619910.1">
    <property type="nucleotide sequence ID" value="NZ_CP022129.1"/>
</dbReference>
<name>A0A1Z4C0G8_9GAMM</name>
<reference evidence="1 2" key="1">
    <citation type="submission" date="2017-06" db="EMBL/GenBank/DDBJ databases">
        <title>Genome Sequencing of the methanotroph Methylovulum psychrotolerants str. HV10-M2 isolated from a high-altitude environment.</title>
        <authorList>
            <person name="Mateos-Rivera A."/>
        </authorList>
    </citation>
    <scope>NUCLEOTIDE SEQUENCE [LARGE SCALE GENOMIC DNA]</scope>
    <source>
        <strain evidence="1 2">HV10_M2</strain>
    </source>
</reference>
<evidence type="ECO:0000313" key="2">
    <source>
        <dbReference type="Proteomes" id="UP000197019"/>
    </source>
</evidence>